<reference evidence="2 3" key="1">
    <citation type="submission" date="2016-02" db="EMBL/GenBank/DDBJ databases">
        <title>Band-tailed pigeon sequencing and assembly.</title>
        <authorList>
            <person name="Soares A.E."/>
            <person name="Novak B.J."/>
            <person name="Rice E.S."/>
            <person name="O'Connell B."/>
            <person name="Chang D."/>
            <person name="Weber S."/>
            <person name="Shapiro B."/>
        </authorList>
    </citation>
    <scope>NUCLEOTIDE SEQUENCE [LARGE SCALE GENOMIC DNA]</scope>
    <source>
        <strain evidence="2">BTP2013</strain>
        <tissue evidence="2">Blood</tissue>
    </source>
</reference>
<organism evidence="2 3">
    <name type="scientific">Patagioenas fasciata monilis</name>
    <dbReference type="NCBI Taxonomy" id="372326"/>
    <lineage>
        <taxon>Eukaryota</taxon>
        <taxon>Metazoa</taxon>
        <taxon>Chordata</taxon>
        <taxon>Craniata</taxon>
        <taxon>Vertebrata</taxon>
        <taxon>Euteleostomi</taxon>
        <taxon>Archelosauria</taxon>
        <taxon>Archosauria</taxon>
        <taxon>Dinosauria</taxon>
        <taxon>Saurischia</taxon>
        <taxon>Theropoda</taxon>
        <taxon>Coelurosauria</taxon>
        <taxon>Aves</taxon>
        <taxon>Neognathae</taxon>
        <taxon>Neoaves</taxon>
        <taxon>Columbimorphae</taxon>
        <taxon>Columbiformes</taxon>
        <taxon>Columbidae</taxon>
        <taxon>Patagioenas</taxon>
    </lineage>
</organism>
<evidence type="ECO:0000313" key="3">
    <source>
        <dbReference type="Proteomes" id="UP000190648"/>
    </source>
</evidence>
<evidence type="ECO:0000256" key="1">
    <source>
        <dbReference type="SAM" id="Phobius"/>
    </source>
</evidence>
<dbReference type="EMBL" id="LSYS01007194">
    <property type="protein sequence ID" value="OPJ72398.1"/>
    <property type="molecule type" value="Genomic_DNA"/>
</dbReference>
<dbReference type="AlphaFoldDB" id="A0A1V4JJQ2"/>
<keyword evidence="1" id="KW-0812">Transmembrane</keyword>
<keyword evidence="1" id="KW-1133">Transmembrane helix</keyword>
<sequence length="118" mass="12695">MPHGLYSAIFCLGALHLTVVVILTGKSRSRTQVFKKKQTLVNGVGEGGWPMKNIHSYSVQNLAETISSIFKSHQVCQQTGGCSTGVNSIRVFIRGSAKQPPLLYVADLATQVPLTPAL</sequence>
<name>A0A1V4JJQ2_PATFA</name>
<protein>
    <submittedName>
        <fullName evidence="2">Uncharacterized protein</fullName>
    </submittedName>
</protein>
<proteinExistence type="predicted"/>
<keyword evidence="3" id="KW-1185">Reference proteome</keyword>
<comment type="caution">
    <text evidence="2">The sequence shown here is derived from an EMBL/GenBank/DDBJ whole genome shotgun (WGS) entry which is preliminary data.</text>
</comment>
<dbReference type="Proteomes" id="UP000190648">
    <property type="component" value="Unassembled WGS sequence"/>
</dbReference>
<feature type="transmembrane region" description="Helical" evidence="1">
    <location>
        <begin position="6"/>
        <end position="25"/>
    </location>
</feature>
<accession>A0A1V4JJQ2</accession>
<gene>
    <name evidence="2" type="ORF">AV530_018829</name>
</gene>
<evidence type="ECO:0000313" key="2">
    <source>
        <dbReference type="EMBL" id="OPJ72398.1"/>
    </source>
</evidence>
<keyword evidence="1" id="KW-0472">Membrane</keyword>